<proteinExistence type="predicted"/>
<dbReference type="RefSeq" id="WP_221430356.1">
    <property type="nucleotide sequence ID" value="NZ_CP081294.1"/>
</dbReference>
<dbReference type="EMBL" id="CP081294">
    <property type="protein sequence ID" value="QZD94611.1"/>
    <property type="molecule type" value="Genomic_DNA"/>
</dbReference>
<evidence type="ECO:0000313" key="2">
    <source>
        <dbReference type="Proteomes" id="UP000824321"/>
    </source>
</evidence>
<evidence type="ECO:0000313" key="1">
    <source>
        <dbReference type="EMBL" id="QZD94611.1"/>
    </source>
</evidence>
<accession>A0ABX9A029</accession>
<gene>
    <name evidence="1" type="ORF">K3136_10985</name>
</gene>
<protein>
    <submittedName>
        <fullName evidence="1">Uncharacterized protein</fullName>
    </submittedName>
</protein>
<reference evidence="1 2" key="1">
    <citation type="submission" date="2021-08" db="EMBL/GenBank/DDBJ databases">
        <title>Comparative Genomics Analysis of the Genus Qipengyuania Reveals Extensive Genetic Diversity and Metabolic Versatility, Including the Description of Fifteen Novel Species.</title>
        <authorList>
            <person name="Liu Y."/>
        </authorList>
    </citation>
    <scope>NUCLEOTIDE SEQUENCE [LARGE SCALE GENOMIC DNA]</scope>
    <source>
        <strain evidence="1 2">1NDH1</strain>
    </source>
</reference>
<dbReference type="Proteomes" id="UP000824321">
    <property type="component" value="Chromosome"/>
</dbReference>
<sequence length="127" mass="14479">MKTEAPRDRFTESDTIVVPAHPKGFHDVFLEERRWPNLKIDKRRLDSLKYIAVYQTGPVSAITHYGRIKSFKSGEKNGRYDVHLSGAPKELRHVPYTIADICALQGPRYTSLKRIQAADHLSSAFPT</sequence>
<keyword evidence="2" id="KW-1185">Reference proteome</keyword>
<name>A0ABX9A029_9SPHN</name>
<organism evidence="1 2">
    <name type="scientific">Qipengyuania gelatinilytica</name>
    <dbReference type="NCBI Taxonomy" id="2867231"/>
    <lineage>
        <taxon>Bacteria</taxon>
        <taxon>Pseudomonadati</taxon>
        <taxon>Pseudomonadota</taxon>
        <taxon>Alphaproteobacteria</taxon>
        <taxon>Sphingomonadales</taxon>
        <taxon>Erythrobacteraceae</taxon>
        <taxon>Qipengyuania</taxon>
    </lineage>
</organism>